<protein>
    <submittedName>
        <fullName evidence="2">Cytosine deaminase</fullName>
    </submittedName>
</protein>
<evidence type="ECO:0000313" key="3">
    <source>
        <dbReference type="Proteomes" id="UP000606922"/>
    </source>
</evidence>
<reference evidence="2" key="2">
    <citation type="submission" date="2020-09" db="EMBL/GenBank/DDBJ databases">
        <authorList>
            <person name="Sun Q."/>
            <person name="Zhou Y."/>
        </authorList>
    </citation>
    <scope>NUCLEOTIDE SEQUENCE</scope>
    <source>
        <strain evidence="2">CGMCC 1.12813</strain>
    </source>
</reference>
<feature type="domain" description="Amidohydrolase-related" evidence="1">
    <location>
        <begin position="80"/>
        <end position="435"/>
    </location>
</feature>
<dbReference type="Proteomes" id="UP000606922">
    <property type="component" value="Unassembled WGS sequence"/>
</dbReference>
<dbReference type="InterPro" id="IPR011059">
    <property type="entry name" value="Metal-dep_hydrolase_composite"/>
</dbReference>
<organism evidence="2 3">
    <name type="scientific">Conyzicola nivalis</name>
    <dbReference type="NCBI Taxonomy" id="1477021"/>
    <lineage>
        <taxon>Bacteria</taxon>
        <taxon>Bacillati</taxon>
        <taxon>Actinomycetota</taxon>
        <taxon>Actinomycetes</taxon>
        <taxon>Micrococcales</taxon>
        <taxon>Microbacteriaceae</taxon>
        <taxon>Conyzicola</taxon>
    </lineage>
</organism>
<dbReference type="SUPFAM" id="SSF51556">
    <property type="entry name" value="Metallo-dependent hydrolases"/>
    <property type="match status" value="1"/>
</dbReference>
<dbReference type="Gene3D" id="3.20.20.140">
    <property type="entry name" value="Metal-dependent hydrolases"/>
    <property type="match status" value="1"/>
</dbReference>
<evidence type="ECO:0000313" key="2">
    <source>
        <dbReference type="EMBL" id="GGB13375.1"/>
    </source>
</evidence>
<dbReference type="SUPFAM" id="SSF51338">
    <property type="entry name" value="Composite domain of metallo-dependent hydrolases"/>
    <property type="match status" value="1"/>
</dbReference>
<dbReference type="AlphaFoldDB" id="A0A916WMV3"/>
<dbReference type="GO" id="GO:0016810">
    <property type="term" value="F:hydrolase activity, acting on carbon-nitrogen (but not peptide) bonds"/>
    <property type="evidence" value="ECO:0007669"/>
    <property type="project" value="InterPro"/>
</dbReference>
<dbReference type="InterPro" id="IPR032466">
    <property type="entry name" value="Metal_Hydrolase"/>
</dbReference>
<reference evidence="2" key="1">
    <citation type="journal article" date="2014" name="Int. J. Syst. Evol. Microbiol.">
        <title>Complete genome sequence of Corynebacterium casei LMG S-19264T (=DSM 44701T), isolated from a smear-ripened cheese.</title>
        <authorList>
            <consortium name="US DOE Joint Genome Institute (JGI-PGF)"/>
            <person name="Walter F."/>
            <person name="Albersmeier A."/>
            <person name="Kalinowski J."/>
            <person name="Ruckert C."/>
        </authorList>
    </citation>
    <scope>NUCLEOTIDE SEQUENCE</scope>
    <source>
        <strain evidence="2">CGMCC 1.12813</strain>
    </source>
</reference>
<comment type="caution">
    <text evidence="2">The sequence shown here is derived from an EMBL/GenBank/DDBJ whole genome shotgun (WGS) entry which is preliminary data.</text>
</comment>
<evidence type="ECO:0000259" key="1">
    <source>
        <dbReference type="Pfam" id="PF01979"/>
    </source>
</evidence>
<dbReference type="PANTHER" id="PTHR43794">
    <property type="entry name" value="AMINOHYDROLASE SSNA-RELATED"/>
    <property type="match status" value="1"/>
</dbReference>
<dbReference type="EMBL" id="BMGB01000002">
    <property type="protein sequence ID" value="GGB13375.1"/>
    <property type="molecule type" value="Genomic_DNA"/>
</dbReference>
<dbReference type="InterPro" id="IPR006680">
    <property type="entry name" value="Amidohydro-rel"/>
</dbReference>
<proteinExistence type="predicted"/>
<accession>A0A916WMV3</accession>
<dbReference type="Pfam" id="PF01979">
    <property type="entry name" value="Amidohydro_1"/>
    <property type="match status" value="1"/>
</dbReference>
<dbReference type="InterPro" id="IPR050287">
    <property type="entry name" value="MTA/SAH_deaminase"/>
</dbReference>
<dbReference type="RefSeq" id="WP_188511548.1">
    <property type="nucleotide sequence ID" value="NZ_BMGB01000002.1"/>
</dbReference>
<sequence>MPTRHILSLTDIVAARSARRPILLSGGAVVTMDPGVPDLDAGDVLILGTRIVAVGPDLRTHPEHAAIAASALVVDTRGAIVSPGFVDSHRHAWETQLRRSIPDVNDLGEYVMSTLAGIAPSYTPHDMYVGTRLAALTALDSGITTMLDFSHNSRTSAHSDAAINALVDTGIRGVHASMGPHFGDWDHQWPADLERMVDAFHGSNDGLVTLRLAALSTDEIAGPAIAYGPELAAIARDLGMWTSIDAVFGPSSSAAILRWAEQGVLDDTLTLIHATGLARDAWAAMGDAGVTVSLAPTSDAQIGLETAIPAVDEALAVGIRPGLSIDVEVALASDMFTQMRALHAIQRMRAANHVYGTAETSSRIGTRDVLDFATLQGAKANALGDVTGSLTPGKAADILIVSADDINNMPLNDAIGTLVLGADARNIEAVLVAGNPRKWAGTLVGEDIDALRDEVVRSRDDITRRVVAL</sequence>
<gene>
    <name evidence="2" type="primary">mtaD</name>
    <name evidence="2" type="ORF">GCM10010979_29750</name>
</gene>
<name>A0A916WMV3_9MICO</name>
<dbReference type="PANTHER" id="PTHR43794:SF5">
    <property type="entry name" value="CHLOROHYDROLASE FAMILY PROTEIN"/>
    <property type="match status" value="1"/>
</dbReference>
<dbReference type="Gene3D" id="2.30.40.10">
    <property type="entry name" value="Urease, subunit C, domain 1"/>
    <property type="match status" value="1"/>
</dbReference>
<keyword evidence="3" id="KW-1185">Reference proteome</keyword>